<sequence>MLTSLRYARAHCLPLPVTGTYADVSGRYVLALVAASRWSR</sequence>
<reference evidence="1 2" key="1">
    <citation type="submission" date="2020-08" db="EMBL/GenBank/DDBJ databases">
        <title>Genomic Encyclopedia of Type Strains, Phase III (KMG-III): the genomes of soil and plant-associated and newly described type strains.</title>
        <authorList>
            <person name="Whitman W."/>
        </authorList>
    </citation>
    <scope>NUCLEOTIDE SEQUENCE [LARGE SCALE GENOMIC DNA]</scope>
    <source>
        <strain evidence="1 2">CECT 8305</strain>
    </source>
</reference>
<accession>A0A7W9UYD4</accession>
<dbReference type="EMBL" id="JACHJL010000006">
    <property type="protein sequence ID" value="MBB5935835.1"/>
    <property type="molecule type" value="Genomic_DNA"/>
</dbReference>
<organism evidence="1 2">
    <name type="scientific">Streptomyces zagrosensis</name>
    <dbReference type="NCBI Taxonomy" id="1042984"/>
    <lineage>
        <taxon>Bacteria</taxon>
        <taxon>Bacillati</taxon>
        <taxon>Actinomycetota</taxon>
        <taxon>Actinomycetes</taxon>
        <taxon>Kitasatosporales</taxon>
        <taxon>Streptomycetaceae</taxon>
        <taxon>Streptomyces</taxon>
    </lineage>
</organism>
<evidence type="ECO:0000313" key="1">
    <source>
        <dbReference type="EMBL" id="MBB5935835.1"/>
    </source>
</evidence>
<dbReference type="RefSeq" id="WP_281392744.1">
    <property type="nucleotide sequence ID" value="NZ_JACHJL010000006.1"/>
</dbReference>
<evidence type="ECO:0000313" key="2">
    <source>
        <dbReference type="Proteomes" id="UP000588098"/>
    </source>
</evidence>
<keyword evidence="2" id="KW-1185">Reference proteome</keyword>
<dbReference type="Proteomes" id="UP000588098">
    <property type="component" value="Unassembled WGS sequence"/>
</dbReference>
<dbReference type="AlphaFoldDB" id="A0A7W9UYD4"/>
<gene>
    <name evidence="1" type="ORF">FHS42_002904</name>
</gene>
<protein>
    <submittedName>
        <fullName evidence="1">Uncharacterized protein</fullName>
    </submittedName>
</protein>
<name>A0A7W9UYD4_9ACTN</name>
<proteinExistence type="predicted"/>
<comment type="caution">
    <text evidence="1">The sequence shown here is derived from an EMBL/GenBank/DDBJ whole genome shotgun (WGS) entry which is preliminary data.</text>
</comment>